<dbReference type="EMBL" id="RZNX01000005">
    <property type="protein sequence ID" value="RUT29896.1"/>
    <property type="molecule type" value="Genomic_DNA"/>
</dbReference>
<dbReference type="OrthoDB" id="9809586at2"/>
<keyword evidence="2" id="KW-1185">Reference proteome</keyword>
<organism evidence="1 2">
    <name type="scientific">Paenibacillus zeisoli</name>
    <dbReference type="NCBI Taxonomy" id="2496267"/>
    <lineage>
        <taxon>Bacteria</taxon>
        <taxon>Bacillati</taxon>
        <taxon>Bacillota</taxon>
        <taxon>Bacilli</taxon>
        <taxon>Bacillales</taxon>
        <taxon>Paenibacillaceae</taxon>
        <taxon>Paenibacillus</taxon>
    </lineage>
</organism>
<proteinExistence type="predicted"/>
<evidence type="ECO:0000313" key="2">
    <source>
        <dbReference type="Proteomes" id="UP000272464"/>
    </source>
</evidence>
<accession>A0A3S1B6Q0</accession>
<dbReference type="SUPFAM" id="SSF51735">
    <property type="entry name" value="NAD(P)-binding Rossmann-fold domains"/>
    <property type="match status" value="1"/>
</dbReference>
<dbReference type="Gene3D" id="3.40.50.720">
    <property type="entry name" value="NAD(P)-binding Rossmann-like Domain"/>
    <property type="match status" value="1"/>
</dbReference>
<evidence type="ECO:0000313" key="1">
    <source>
        <dbReference type="EMBL" id="RUT29896.1"/>
    </source>
</evidence>
<reference evidence="1 2" key="1">
    <citation type="submission" date="2018-12" db="EMBL/GenBank/DDBJ databases">
        <authorList>
            <person name="Sun L."/>
            <person name="Chen Z."/>
        </authorList>
    </citation>
    <scope>NUCLEOTIDE SEQUENCE [LARGE SCALE GENOMIC DNA]</scope>
    <source>
        <strain evidence="1 2">3-5-3</strain>
    </source>
</reference>
<dbReference type="InterPro" id="IPR036291">
    <property type="entry name" value="NAD(P)-bd_dom_sf"/>
</dbReference>
<gene>
    <name evidence="1" type="ORF">EJP77_13870</name>
</gene>
<sequence>MGNVLIFGGTRYFGKKLVELLLGEGEHDVTLATRGNTPVIFSRRVKHLTLDRTNKEDLLRTASIGDWDTIYDNICYSPNDAIHAVKAFDGRVGRYIMTSTLSVYNPVDRLLTENNYDPYTYPVLEGPSANFTYQEGKRQAEAVLFQQANFPVTAMRIPIVLGPDDYTKRLHFHVKHVKEGLPIGVPNPAAKLSLISSDETAKFLSWLGQGKVDGPVNAASGGSLSVRQILSIIEEITGETAVIQPDSQPEHKSPFGVPADWVMDTSKAVQAGYSFHSLSDWFPELVREIASGRA</sequence>
<name>A0A3S1B6Q0_9BACL</name>
<dbReference type="AlphaFoldDB" id="A0A3S1B6Q0"/>
<protein>
    <submittedName>
        <fullName evidence="1">NAD-dependent dehydratase</fullName>
    </submittedName>
</protein>
<dbReference type="RefSeq" id="WP_127199840.1">
    <property type="nucleotide sequence ID" value="NZ_RZNX01000005.1"/>
</dbReference>
<dbReference type="Proteomes" id="UP000272464">
    <property type="component" value="Unassembled WGS sequence"/>
</dbReference>
<comment type="caution">
    <text evidence="1">The sequence shown here is derived from an EMBL/GenBank/DDBJ whole genome shotgun (WGS) entry which is preliminary data.</text>
</comment>